<dbReference type="Pfam" id="PF00763">
    <property type="entry name" value="THF_DHG_CYH"/>
    <property type="match status" value="1"/>
</dbReference>
<dbReference type="Gene3D" id="3.40.50.720">
    <property type="entry name" value="NAD(P)-binding Rossmann-like Domain"/>
    <property type="match status" value="1"/>
</dbReference>
<dbReference type="GO" id="GO:0000105">
    <property type="term" value="P:L-histidine biosynthetic process"/>
    <property type="evidence" value="ECO:0007669"/>
    <property type="project" value="UniProtKB-KW"/>
</dbReference>
<evidence type="ECO:0000256" key="7">
    <source>
        <dbReference type="ARBA" id="ARBA00023167"/>
    </source>
</evidence>
<dbReference type="PANTHER" id="PTHR48099">
    <property type="entry name" value="C-1-TETRAHYDROFOLATE SYNTHASE, CYTOPLASMIC-RELATED"/>
    <property type="match status" value="1"/>
</dbReference>
<evidence type="ECO:0000259" key="11">
    <source>
        <dbReference type="Pfam" id="PF02882"/>
    </source>
</evidence>
<dbReference type="GO" id="GO:0004488">
    <property type="term" value="F:methylenetetrahydrofolate dehydrogenase (NADP+) activity"/>
    <property type="evidence" value="ECO:0007669"/>
    <property type="project" value="UniProtKB-UniRule"/>
</dbReference>
<keyword evidence="9" id="KW-0028">Amino-acid biosynthesis</keyword>
<comment type="caution">
    <text evidence="12">The sequence shown here is derived from an EMBL/GenBank/DDBJ whole genome shotgun (WGS) entry which is preliminary data.</text>
</comment>
<evidence type="ECO:0000256" key="6">
    <source>
        <dbReference type="ARBA" id="ARBA00023002"/>
    </source>
</evidence>
<organism evidence="12 13">
    <name type="scientific">candidate division TA06 bacterium</name>
    <dbReference type="NCBI Taxonomy" id="2250710"/>
    <lineage>
        <taxon>Bacteria</taxon>
        <taxon>Bacteria division TA06</taxon>
    </lineage>
</organism>
<comment type="similarity">
    <text evidence="9">Belongs to the tetrahydrofolate dehydrogenase/cyclohydrolase family.</text>
</comment>
<feature type="binding site" evidence="9">
    <location>
        <begin position="158"/>
        <end position="160"/>
    </location>
    <ligand>
        <name>NADP(+)</name>
        <dbReference type="ChEBI" id="CHEBI:58349"/>
    </ligand>
</feature>
<evidence type="ECO:0000259" key="10">
    <source>
        <dbReference type="Pfam" id="PF00763"/>
    </source>
</evidence>
<name>A0A660SGA1_UNCT6</name>
<dbReference type="PANTHER" id="PTHR48099:SF5">
    <property type="entry name" value="C-1-TETRAHYDROFOLATE SYNTHASE, CYTOPLASMIC"/>
    <property type="match status" value="1"/>
</dbReference>
<dbReference type="GO" id="GO:0035999">
    <property type="term" value="P:tetrahydrofolate interconversion"/>
    <property type="evidence" value="ECO:0007669"/>
    <property type="project" value="UniProtKB-UniRule"/>
</dbReference>
<comment type="catalytic activity">
    <reaction evidence="9">
        <text>(6R)-5,10-methenyltetrahydrofolate + H2O = (6R)-10-formyltetrahydrofolate + H(+)</text>
        <dbReference type="Rhea" id="RHEA:23700"/>
        <dbReference type="ChEBI" id="CHEBI:15377"/>
        <dbReference type="ChEBI" id="CHEBI:15378"/>
        <dbReference type="ChEBI" id="CHEBI:57455"/>
        <dbReference type="ChEBI" id="CHEBI:195366"/>
        <dbReference type="EC" id="3.5.4.9"/>
    </reaction>
</comment>
<keyword evidence="5 9" id="KW-0521">NADP</keyword>
<dbReference type="UniPathway" id="UPA00193"/>
<dbReference type="Pfam" id="PF02882">
    <property type="entry name" value="THF_DHG_CYH_C"/>
    <property type="match status" value="1"/>
</dbReference>
<proteinExistence type="inferred from homology"/>
<gene>
    <name evidence="9" type="primary">folD</name>
    <name evidence="12" type="ORF">DRP43_03990</name>
</gene>
<keyword evidence="3 9" id="KW-0658">Purine biosynthesis</keyword>
<dbReference type="EC" id="1.5.1.5" evidence="9"/>
<accession>A0A660SGA1</accession>
<dbReference type="InterPro" id="IPR000672">
    <property type="entry name" value="THF_DH/CycHdrlase"/>
</dbReference>
<dbReference type="AlphaFoldDB" id="A0A660SGA1"/>
<dbReference type="GO" id="GO:0004477">
    <property type="term" value="F:methenyltetrahydrofolate cyclohydrolase activity"/>
    <property type="evidence" value="ECO:0007669"/>
    <property type="project" value="UniProtKB-UniRule"/>
</dbReference>
<keyword evidence="7 9" id="KW-0486">Methionine biosynthesis</keyword>
<keyword evidence="6 9" id="KW-0560">Oxidoreductase</keyword>
<dbReference type="GO" id="GO:0005829">
    <property type="term" value="C:cytosol"/>
    <property type="evidence" value="ECO:0007669"/>
    <property type="project" value="TreeGrafter"/>
</dbReference>
<dbReference type="InterPro" id="IPR036291">
    <property type="entry name" value="NAD(P)-bd_dom_sf"/>
</dbReference>
<comment type="pathway">
    <text evidence="1 9">One-carbon metabolism; tetrahydrofolate interconversion.</text>
</comment>
<evidence type="ECO:0000256" key="8">
    <source>
        <dbReference type="ARBA" id="ARBA00023268"/>
    </source>
</evidence>
<dbReference type="InterPro" id="IPR020631">
    <property type="entry name" value="THF_DH/CycHdrlase_NAD-bd_dom"/>
</dbReference>
<dbReference type="GO" id="GO:0006164">
    <property type="term" value="P:purine nucleotide biosynthetic process"/>
    <property type="evidence" value="ECO:0007669"/>
    <property type="project" value="UniProtKB-KW"/>
</dbReference>
<reference evidence="12 13" key="1">
    <citation type="submission" date="2018-06" db="EMBL/GenBank/DDBJ databases">
        <title>Extensive metabolic versatility and redundancy in microbially diverse, dynamic hydrothermal sediments.</title>
        <authorList>
            <person name="Dombrowski N."/>
            <person name="Teske A."/>
            <person name="Baker B.J."/>
        </authorList>
    </citation>
    <scope>NUCLEOTIDE SEQUENCE [LARGE SCALE GENOMIC DNA]</scope>
    <source>
        <strain evidence="12">B10_G13</strain>
    </source>
</reference>
<evidence type="ECO:0000256" key="9">
    <source>
        <dbReference type="HAMAP-Rule" id="MF_01576"/>
    </source>
</evidence>
<keyword evidence="8 9" id="KW-0511">Multifunctional enzyme</keyword>
<dbReference type="PRINTS" id="PR00085">
    <property type="entry name" value="THFDHDRGNASE"/>
</dbReference>
<evidence type="ECO:0000313" key="13">
    <source>
        <dbReference type="Proteomes" id="UP000271125"/>
    </source>
</evidence>
<comment type="caution">
    <text evidence="9">Lacks conserved residue(s) required for the propagation of feature annotation.</text>
</comment>
<comment type="catalytic activity">
    <reaction evidence="9">
        <text>(6R)-5,10-methylene-5,6,7,8-tetrahydrofolate + NADP(+) = (6R)-5,10-methenyltetrahydrofolate + NADPH</text>
        <dbReference type="Rhea" id="RHEA:22812"/>
        <dbReference type="ChEBI" id="CHEBI:15636"/>
        <dbReference type="ChEBI" id="CHEBI:57455"/>
        <dbReference type="ChEBI" id="CHEBI:57783"/>
        <dbReference type="ChEBI" id="CHEBI:58349"/>
        <dbReference type="EC" id="1.5.1.5"/>
    </reaction>
</comment>
<comment type="subunit">
    <text evidence="9">Homodimer.</text>
</comment>
<evidence type="ECO:0000256" key="5">
    <source>
        <dbReference type="ARBA" id="ARBA00022857"/>
    </source>
</evidence>
<evidence type="ECO:0000256" key="4">
    <source>
        <dbReference type="ARBA" id="ARBA00022801"/>
    </source>
</evidence>
<dbReference type="InterPro" id="IPR046346">
    <property type="entry name" value="Aminoacid_DH-like_N_sf"/>
</dbReference>
<feature type="binding site" evidence="9">
    <location>
        <position position="228"/>
    </location>
    <ligand>
        <name>NADP(+)</name>
        <dbReference type="ChEBI" id="CHEBI:58349"/>
    </ligand>
</feature>
<evidence type="ECO:0000256" key="2">
    <source>
        <dbReference type="ARBA" id="ARBA00022563"/>
    </source>
</evidence>
<protein>
    <recommendedName>
        <fullName evidence="9">Bifunctional protein FolD</fullName>
    </recommendedName>
    <domain>
        <recommendedName>
            <fullName evidence="9">Methylenetetrahydrofolate dehydrogenase</fullName>
            <ecNumber evidence="9">1.5.1.5</ecNumber>
        </recommendedName>
    </domain>
    <domain>
        <recommendedName>
            <fullName evidence="9">Methenyltetrahydrofolate cyclohydrolase</fullName>
            <ecNumber evidence="9">3.5.4.9</ecNumber>
        </recommendedName>
    </domain>
</protein>
<dbReference type="Proteomes" id="UP000271125">
    <property type="component" value="Unassembled WGS sequence"/>
</dbReference>
<dbReference type="HAMAP" id="MF_01576">
    <property type="entry name" value="THF_DHG_CYH"/>
    <property type="match status" value="1"/>
</dbReference>
<dbReference type="GO" id="GO:0009086">
    <property type="term" value="P:methionine biosynthetic process"/>
    <property type="evidence" value="ECO:0007669"/>
    <property type="project" value="UniProtKB-KW"/>
</dbReference>
<feature type="domain" description="Tetrahydrofolate dehydrogenase/cyclohydrolase catalytic" evidence="10">
    <location>
        <begin position="5"/>
        <end position="113"/>
    </location>
</feature>
<dbReference type="Gene3D" id="3.40.50.10860">
    <property type="entry name" value="Leucine Dehydrogenase, chain A, domain 1"/>
    <property type="match status" value="1"/>
</dbReference>
<dbReference type="InterPro" id="IPR020630">
    <property type="entry name" value="THF_DH/CycHdrlase_cat_dom"/>
</dbReference>
<keyword evidence="2 9" id="KW-0554">One-carbon metabolism</keyword>
<keyword evidence="9" id="KW-0368">Histidine biosynthesis</keyword>
<dbReference type="CDD" id="cd01080">
    <property type="entry name" value="NAD_bind_m-THF_DH_Cyclohyd"/>
    <property type="match status" value="1"/>
</dbReference>
<comment type="function">
    <text evidence="9">Catalyzes the oxidation of 5,10-methylenetetrahydrofolate to 5,10-methenyltetrahydrofolate and then the hydrolysis of 5,10-methenyltetrahydrofolate to 10-formyltetrahydrofolate.</text>
</comment>
<dbReference type="EMBL" id="QNBD01000167">
    <property type="protein sequence ID" value="RKX69845.1"/>
    <property type="molecule type" value="Genomic_DNA"/>
</dbReference>
<dbReference type="SUPFAM" id="SSF53223">
    <property type="entry name" value="Aminoacid dehydrogenase-like, N-terminal domain"/>
    <property type="match status" value="1"/>
</dbReference>
<keyword evidence="4 9" id="KW-0378">Hydrolase</keyword>
<sequence length="285" mass="31546">MILLKGRYVRDSIIDSVKDYIDVGSDGIGIVLATDDKSAIVYANSQIKMFRKYGIIVDFFNPDPSVKETSILNKIDEWNGNANVHGIMILAPMYKHIDRTHIVDRINDIKDIEGIKKINLGKLMVGEDAPYPPTAMAAIEILKFYNITIEGKNVVIAGRSVIVGKPLSMLLLRYSKMGNATVTICHSKTENINEVIGKSDIFFSAIGKPGFFKASTLRNNAIYIDIGINVVKENGETKIVGDIFPDELEHLYAYTPVPGGVGTVTNAILLKNYVKSKRRANIHCK</sequence>
<evidence type="ECO:0000256" key="1">
    <source>
        <dbReference type="ARBA" id="ARBA00004777"/>
    </source>
</evidence>
<dbReference type="SUPFAM" id="SSF51735">
    <property type="entry name" value="NAD(P)-binding Rossmann-fold domains"/>
    <property type="match status" value="1"/>
</dbReference>
<feature type="domain" description="Tetrahydrofolate dehydrogenase/cyclohydrolase NAD(P)-binding" evidence="11">
    <location>
        <begin position="132"/>
        <end position="279"/>
    </location>
</feature>
<dbReference type="EC" id="3.5.4.9" evidence="9"/>
<evidence type="ECO:0000256" key="3">
    <source>
        <dbReference type="ARBA" id="ARBA00022755"/>
    </source>
</evidence>
<evidence type="ECO:0000313" key="12">
    <source>
        <dbReference type="EMBL" id="RKX69845.1"/>
    </source>
</evidence>